<dbReference type="InterPro" id="IPR014710">
    <property type="entry name" value="RmlC-like_jellyroll"/>
</dbReference>
<dbReference type="InterPro" id="IPR020449">
    <property type="entry name" value="Tscrpt_reg_AraC-type_HTH"/>
</dbReference>
<keyword evidence="3" id="KW-0804">Transcription</keyword>
<dbReference type="EMBL" id="BORW01000003">
    <property type="protein sequence ID" value="GIO66158.1"/>
    <property type="molecule type" value="Genomic_DNA"/>
</dbReference>
<feature type="domain" description="HTH araC/xylS-type" evidence="4">
    <location>
        <begin position="175"/>
        <end position="273"/>
    </location>
</feature>
<dbReference type="Pfam" id="PF12833">
    <property type="entry name" value="HTH_18"/>
    <property type="match status" value="1"/>
</dbReference>
<dbReference type="SUPFAM" id="SSF46689">
    <property type="entry name" value="Homeodomain-like"/>
    <property type="match status" value="2"/>
</dbReference>
<evidence type="ECO:0000313" key="5">
    <source>
        <dbReference type="EMBL" id="GIO66158.1"/>
    </source>
</evidence>
<reference evidence="5 6" key="1">
    <citation type="submission" date="2021-03" db="EMBL/GenBank/DDBJ databases">
        <title>Antimicrobial resistance genes in bacteria isolated from Japanese honey, and their potential for conferring macrolide and lincosamide resistance in the American foulbrood pathogen Paenibacillus larvae.</title>
        <authorList>
            <person name="Okamoto M."/>
            <person name="Kumagai M."/>
            <person name="Kanamori H."/>
            <person name="Takamatsu D."/>
        </authorList>
    </citation>
    <scope>NUCLEOTIDE SEQUENCE [LARGE SCALE GENOMIC DNA]</scope>
    <source>
        <strain evidence="5 6">J21TS3</strain>
    </source>
</reference>
<keyword evidence="2" id="KW-0238">DNA-binding</keyword>
<dbReference type="InterPro" id="IPR018060">
    <property type="entry name" value="HTH_AraC"/>
</dbReference>
<sequence>MEFYEASRFYIDRERKKRSSMPSRHYHNGYEIFYLVSGDICYFIGDRAYQAVSGALFVIDMNEIHKLVNAGGASFERVTLEFKKEFLDDLFAGGMPVDVMSVFSRGLPFIKLSVQERGLVERLFDHMIREFTEKPEGYESCLKTLLYQLLLLIRRKTNAVSGEQPLVHSVRNKTFEIVDYINRHYQDKLTIADMARRYGISPSYFCKTFRQSTGYTFTEYVNHVRIKEAKGLLMTGNDKVAAVAGQVGFESLTHFGRVFKEVTGMSPLKYRRQYCSIRGGLPGSTS</sequence>
<evidence type="ECO:0000313" key="6">
    <source>
        <dbReference type="Proteomes" id="UP000680638"/>
    </source>
</evidence>
<evidence type="ECO:0000259" key="4">
    <source>
        <dbReference type="PROSITE" id="PS01124"/>
    </source>
</evidence>
<evidence type="ECO:0000256" key="1">
    <source>
        <dbReference type="ARBA" id="ARBA00023015"/>
    </source>
</evidence>
<dbReference type="PROSITE" id="PS01124">
    <property type="entry name" value="HTH_ARAC_FAMILY_2"/>
    <property type="match status" value="1"/>
</dbReference>
<dbReference type="Pfam" id="PF02311">
    <property type="entry name" value="AraC_binding"/>
    <property type="match status" value="1"/>
</dbReference>
<protein>
    <recommendedName>
        <fullName evidence="4">HTH araC/xylS-type domain-containing protein</fullName>
    </recommendedName>
</protein>
<name>A0ABQ4LSR9_9BACL</name>
<dbReference type="Proteomes" id="UP000680638">
    <property type="component" value="Unassembled WGS sequence"/>
</dbReference>
<dbReference type="InterPro" id="IPR009057">
    <property type="entry name" value="Homeodomain-like_sf"/>
</dbReference>
<keyword evidence="1" id="KW-0805">Transcription regulation</keyword>
<dbReference type="SUPFAM" id="SSF51215">
    <property type="entry name" value="Regulatory protein AraC"/>
    <property type="match status" value="1"/>
</dbReference>
<dbReference type="InterPro" id="IPR003313">
    <property type="entry name" value="AraC-bd"/>
</dbReference>
<dbReference type="PANTHER" id="PTHR43280:SF2">
    <property type="entry name" value="HTH-TYPE TRANSCRIPTIONAL REGULATOR EXSA"/>
    <property type="match status" value="1"/>
</dbReference>
<accession>A0ABQ4LSR9</accession>
<dbReference type="InterPro" id="IPR037923">
    <property type="entry name" value="HTH-like"/>
</dbReference>
<proteinExistence type="predicted"/>
<evidence type="ECO:0000256" key="3">
    <source>
        <dbReference type="ARBA" id="ARBA00023163"/>
    </source>
</evidence>
<dbReference type="PRINTS" id="PR00032">
    <property type="entry name" value="HTHARAC"/>
</dbReference>
<dbReference type="SMART" id="SM00342">
    <property type="entry name" value="HTH_ARAC"/>
    <property type="match status" value="1"/>
</dbReference>
<dbReference type="Gene3D" id="1.10.10.60">
    <property type="entry name" value="Homeodomain-like"/>
    <property type="match status" value="2"/>
</dbReference>
<comment type="caution">
    <text evidence="5">The sequence shown here is derived from an EMBL/GenBank/DDBJ whole genome shotgun (WGS) entry which is preliminary data.</text>
</comment>
<organism evidence="5 6">
    <name type="scientific">Paenibacillus cookii</name>
    <dbReference type="NCBI Taxonomy" id="157839"/>
    <lineage>
        <taxon>Bacteria</taxon>
        <taxon>Bacillati</taxon>
        <taxon>Bacillota</taxon>
        <taxon>Bacilli</taxon>
        <taxon>Bacillales</taxon>
        <taxon>Paenibacillaceae</taxon>
        <taxon>Paenibacillus</taxon>
    </lineage>
</organism>
<keyword evidence="6" id="KW-1185">Reference proteome</keyword>
<dbReference type="RefSeq" id="WP_052147253.1">
    <property type="nucleotide sequence ID" value="NZ_BORW01000003.1"/>
</dbReference>
<gene>
    <name evidence="5" type="ORF">J21TS3_09790</name>
</gene>
<dbReference type="PANTHER" id="PTHR43280">
    <property type="entry name" value="ARAC-FAMILY TRANSCRIPTIONAL REGULATOR"/>
    <property type="match status" value="1"/>
</dbReference>
<dbReference type="Gene3D" id="2.60.120.10">
    <property type="entry name" value="Jelly Rolls"/>
    <property type="match status" value="1"/>
</dbReference>
<evidence type="ECO:0000256" key="2">
    <source>
        <dbReference type="ARBA" id="ARBA00023125"/>
    </source>
</evidence>